<proteinExistence type="predicted"/>
<dbReference type="OrthoDB" id="5512913at2"/>
<gene>
    <name evidence="2" type="ORF">SAMN05444359_12832</name>
</gene>
<dbReference type="AlphaFoldDB" id="A0A1H9MC58"/>
<evidence type="ECO:0000313" key="2">
    <source>
        <dbReference type="EMBL" id="SER21079.1"/>
    </source>
</evidence>
<organism evidence="2 3">
    <name type="scientific">Neolewinella agarilytica</name>
    <dbReference type="NCBI Taxonomy" id="478744"/>
    <lineage>
        <taxon>Bacteria</taxon>
        <taxon>Pseudomonadati</taxon>
        <taxon>Bacteroidota</taxon>
        <taxon>Saprospiria</taxon>
        <taxon>Saprospirales</taxon>
        <taxon>Lewinellaceae</taxon>
        <taxon>Neolewinella</taxon>
    </lineage>
</organism>
<dbReference type="STRING" id="478744.SAMN05444359_12832"/>
<dbReference type="InParanoid" id="A0A1H9MC58"/>
<reference evidence="3" key="1">
    <citation type="submission" date="2016-10" db="EMBL/GenBank/DDBJ databases">
        <authorList>
            <person name="Varghese N."/>
            <person name="Submissions S."/>
        </authorList>
    </citation>
    <scope>NUCLEOTIDE SEQUENCE [LARGE SCALE GENOMIC DNA]</scope>
    <source>
        <strain evidence="3">DSM 24740</strain>
    </source>
</reference>
<sequence length="111" mass="12538">MRLVTLLLLTILCTCVCAQTGEFTQHANGYIYPEATMNDLAYIVDSLDLKFKQCDLDREYCSPAQTMATCYEVKNKNLTTIARQLRKVAENEPFSLLKVLPDANQLRRGTG</sequence>
<dbReference type="Proteomes" id="UP000199021">
    <property type="component" value="Unassembled WGS sequence"/>
</dbReference>
<evidence type="ECO:0000256" key="1">
    <source>
        <dbReference type="SAM" id="SignalP"/>
    </source>
</evidence>
<dbReference type="RefSeq" id="WP_139211983.1">
    <property type="nucleotide sequence ID" value="NZ_FOFB01000028.1"/>
</dbReference>
<accession>A0A1H9MC58</accession>
<name>A0A1H9MC58_9BACT</name>
<keyword evidence="1" id="KW-0732">Signal</keyword>
<protein>
    <submittedName>
        <fullName evidence="2">Uncharacterized protein</fullName>
    </submittedName>
</protein>
<dbReference type="EMBL" id="FOFB01000028">
    <property type="protein sequence ID" value="SER21079.1"/>
    <property type="molecule type" value="Genomic_DNA"/>
</dbReference>
<evidence type="ECO:0000313" key="3">
    <source>
        <dbReference type="Proteomes" id="UP000199021"/>
    </source>
</evidence>
<keyword evidence="3" id="KW-1185">Reference proteome</keyword>
<feature type="chain" id="PRO_5011537313" evidence="1">
    <location>
        <begin position="19"/>
        <end position="111"/>
    </location>
</feature>
<feature type="signal peptide" evidence="1">
    <location>
        <begin position="1"/>
        <end position="18"/>
    </location>
</feature>